<dbReference type="InterPro" id="IPR036676">
    <property type="entry name" value="PurM-like_C_sf"/>
</dbReference>
<keyword evidence="4" id="KW-1185">Reference proteome</keyword>
<dbReference type="Pfam" id="PF00586">
    <property type="entry name" value="AIRS"/>
    <property type="match status" value="1"/>
</dbReference>
<dbReference type="RefSeq" id="WP_193806635.1">
    <property type="nucleotide sequence ID" value="NZ_CP087714.1"/>
</dbReference>
<reference evidence="3 4" key="1">
    <citation type="submission" date="2021-11" db="EMBL/GenBank/DDBJ databases">
        <title>Whole genome of Geoglobus acetivorans.</title>
        <authorList>
            <person name="Liu D."/>
        </authorList>
    </citation>
    <scope>NUCLEOTIDE SEQUENCE [LARGE SCALE GENOMIC DNA]</scope>
    <source>
        <strain evidence="3 4">SBH6</strain>
    </source>
</reference>
<dbReference type="InterPro" id="IPR011413">
    <property type="entry name" value="UCP036540_AIR"/>
</dbReference>
<dbReference type="GeneID" id="90448238"/>
<organism evidence="3 4">
    <name type="scientific">Geoglobus acetivorans</name>
    <dbReference type="NCBI Taxonomy" id="565033"/>
    <lineage>
        <taxon>Archaea</taxon>
        <taxon>Methanobacteriati</taxon>
        <taxon>Methanobacteriota</taxon>
        <taxon>Archaeoglobi</taxon>
        <taxon>Archaeoglobales</taxon>
        <taxon>Archaeoglobaceae</taxon>
        <taxon>Geoglobus</taxon>
    </lineage>
</organism>
<dbReference type="InterPro" id="IPR016188">
    <property type="entry name" value="PurM-like_N"/>
</dbReference>
<evidence type="ECO:0000313" key="3">
    <source>
        <dbReference type="EMBL" id="XAT63991.1"/>
    </source>
</evidence>
<protein>
    <submittedName>
        <fullName evidence="3">AIR synthase related protein</fullName>
    </submittedName>
</protein>
<name>A0ABZ3H345_GEOAI</name>
<dbReference type="InterPro" id="IPR006283">
    <property type="entry name" value="ThiL-like"/>
</dbReference>
<feature type="domain" description="PurM-like N-terminal" evidence="1">
    <location>
        <begin position="39"/>
        <end position="144"/>
    </location>
</feature>
<dbReference type="SUPFAM" id="SSF55326">
    <property type="entry name" value="PurM N-terminal domain-like"/>
    <property type="match status" value="1"/>
</dbReference>
<dbReference type="PANTHER" id="PTHR30270:SF0">
    <property type="entry name" value="THIAMINE-MONOPHOSPHATE KINASE"/>
    <property type="match status" value="1"/>
</dbReference>
<evidence type="ECO:0000259" key="1">
    <source>
        <dbReference type="Pfam" id="PF00586"/>
    </source>
</evidence>
<dbReference type="Gene3D" id="3.90.650.10">
    <property type="entry name" value="PurM-like C-terminal domain"/>
    <property type="match status" value="1"/>
</dbReference>
<evidence type="ECO:0000259" key="2">
    <source>
        <dbReference type="Pfam" id="PF02769"/>
    </source>
</evidence>
<sequence length="315" mass="34806">MEDNKTDLLQIIDELKDFPGIIRKRHAGLFRDLTSDFFGEDAGYFELGDYEVVITADGIWHRVLEADLYWGGFVSILVNIHDIYAMGARPVMAVNVVSARDEKSLLEIKRGMRDAVKKFGVKIVKGHVHPDASQNSVDVAMLGIAKKGRIIRSNGARAGDCIIAAVDLEGSPHRLLPLNFDSTNKPGEVLIHQLDSMVELAEKQLVNAGKDISNAGILGTVAMMLESSGKGGYVDLRRLPLPENVPLIQWLKTYPACGFVVSTGNPDRVLEVFRNHGLCAEVIGGVDNSNELRLRDEMDEAIFFDFRKESIFGLK</sequence>
<accession>A0ABZ3H345</accession>
<dbReference type="PIRSF" id="PIRSF036540">
    <property type="entry name" value="UCP036540_AIR"/>
    <property type="match status" value="1"/>
</dbReference>
<dbReference type="InterPro" id="IPR010918">
    <property type="entry name" value="PurM-like_C_dom"/>
</dbReference>
<dbReference type="Proteomes" id="UP001492541">
    <property type="component" value="Chromosome"/>
</dbReference>
<proteinExistence type="predicted"/>
<dbReference type="PANTHER" id="PTHR30270">
    <property type="entry name" value="THIAMINE-MONOPHOSPHATE KINASE"/>
    <property type="match status" value="1"/>
</dbReference>
<evidence type="ECO:0000313" key="4">
    <source>
        <dbReference type="Proteomes" id="UP001492541"/>
    </source>
</evidence>
<dbReference type="EMBL" id="CP087714">
    <property type="protein sequence ID" value="XAT63991.1"/>
    <property type="molecule type" value="Genomic_DNA"/>
</dbReference>
<feature type="domain" description="PurM-like C-terminal" evidence="2">
    <location>
        <begin position="193"/>
        <end position="295"/>
    </location>
</feature>
<dbReference type="Pfam" id="PF02769">
    <property type="entry name" value="AIRS_C"/>
    <property type="match status" value="1"/>
</dbReference>
<gene>
    <name evidence="3" type="ORF">LPQ35_01100</name>
</gene>
<dbReference type="SUPFAM" id="SSF56042">
    <property type="entry name" value="PurM C-terminal domain-like"/>
    <property type="match status" value="1"/>
</dbReference>
<dbReference type="Gene3D" id="3.30.1330.10">
    <property type="entry name" value="PurM-like, N-terminal domain"/>
    <property type="match status" value="1"/>
</dbReference>
<dbReference type="InterPro" id="IPR036921">
    <property type="entry name" value="PurM-like_N_sf"/>
</dbReference>